<dbReference type="PANTHER" id="PTHR42927:SF1">
    <property type="entry name" value="HELICASE SUPERFAMILY 1 AND 2 DOMAIN-CONTAINING PROTEIN"/>
    <property type="match status" value="1"/>
</dbReference>
<keyword evidence="2" id="KW-0540">Nuclease</keyword>
<dbReference type="PROSITE" id="PS51192">
    <property type="entry name" value="HELICASE_ATP_BIND_1"/>
    <property type="match status" value="1"/>
</dbReference>
<dbReference type="InterPro" id="IPR027417">
    <property type="entry name" value="P-loop_NTPase"/>
</dbReference>
<dbReference type="Gene3D" id="3.90.1570.50">
    <property type="match status" value="1"/>
</dbReference>
<dbReference type="GO" id="GO:0004519">
    <property type="term" value="F:endonuclease activity"/>
    <property type="evidence" value="ECO:0007669"/>
    <property type="project" value="UniProtKB-KW"/>
</dbReference>
<name>A0ABR8JBM9_9NOST</name>
<keyword evidence="2" id="KW-0255">Endonuclease</keyword>
<evidence type="ECO:0000313" key="3">
    <source>
        <dbReference type="Proteomes" id="UP000660381"/>
    </source>
</evidence>
<dbReference type="InterPro" id="IPR014001">
    <property type="entry name" value="Helicase_ATP-bd"/>
</dbReference>
<dbReference type="SMART" id="SM00487">
    <property type="entry name" value="DEXDc"/>
    <property type="match status" value="1"/>
</dbReference>
<dbReference type="Pfam" id="PF18766">
    <property type="entry name" value="SWI2_SNF2"/>
    <property type="match status" value="1"/>
</dbReference>
<dbReference type="SUPFAM" id="SSF52540">
    <property type="entry name" value="P-loop containing nucleoside triphosphate hydrolases"/>
    <property type="match status" value="1"/>
</dbReference>
<dbReference type="Gene3D" id="3.40.50.300">
    <property type="entry name" value="P-loop containing nucleotide triphosphate hydrolases"/>
    <property type="match status" value="1"/>
</dbReference>
<dbReference type="InterPro" id="IPR040980">
    <property type="entry name" value="SWI2_SNF2"/>
</dbReference>
<dbReference type="EMBL" id="JACJTQ010000063">
    <property type="protein sequence ID" value="MBD2694863.1"/>
    <property type="molecule type" value="Genomic_DNA"/>
</dbReference>
<feature type="non-terminal residue" evidence="2">
    <location>
        <position position="570"/>
    </location>
</feature>
<reference evidence="2 3" key="1">
    <citation type="journal article" date="2020" name="ISME J.">
        <title>Comparative genomics reveals insights into cyanobacterial evolution and habitat adaptation.</title>
        <authorList>
            <person name="Chen M.Y."/>
            <person name="Teng W.K."/>
            <person name="Zhao L."/>
            <person name="Hu C.X."/>
            <person name="Zhou Y.K."/>
            <person name="Han B.P."/>
            <person name="Song L.R."/>
            <person name="Shu W.S."/>
        </authorList>
    </citation>
    <scope>NUCLEOTIDE SEQUENCE [LARGE SCALE GENOMIC DNA]</scope>
    <source>
        <strain evidence="2 3">FACHB-362</strain>
    </source>
</reference>
<dbReference type="CDD" id="cd22332">
    <property type="entry name" value="HsdR_N"/>
    <property type="match status" value="1"/>
</dbReference>
<sequence length="570" mass="65546">MHTETEFENIIEKELLQLSGYEQGHAKNYDPETALFPTEIINFIQQTQPKQWEHLAKTSPNDAQKIIIDSLTKELKSRGMLDVLRNGFKCYGKTFKIAYFQPNTGMNPETLALYKKNRLTVTRQVTIKTGRIPDILLSINGLPIASIELKNPLTEQTYQNAIHQYQHDRDAKDPLFAFKQRCLVHFAVDTEQVWMTTKLAGESTYFLPFNKGHNHGAGNPIGDNEEYRTSYLWLEVLQKDSLLDILARFLHIEIKETKITTDTGIKYQKKETLIFPRYHQLNVVRKLIKHTQENKAGHNYLIQHSAGSGKSNSIAWLAHRLANLHDNQDEKIFHTVVVITDRTVLDQQLQNTIYQFDHKAGVVQKIDENTQQLATALNDGVPIIISTIQKFPFITKAIETLEKKGKTIDITTKNKRFAIIVDEAHSSQTGETAAELRKILNKDGIESAIASQLLEDEFEEEELSDEAKQQLLKAQLTRTKQPNLSYFAFTATPKYKTLLVFDEPGDNGQSPFHLYTMRQAIEENYIKDVLANYTCYERYYELVRTSEDDPNLPRRQTAKAIARFIELHPH</sequence>
<dbReference type="PANTHER" id="PTHR42927">
    <property type="entry name" value="HELICASE SUPERFAMILY 1 AND 2 DOMAIN-CONTAINING PROTEIN"/>
    <property type="match status" value="1"/>
</dbReference>
<organism evidence="2 3">
    <name type="scientific">Anabaena catenula FACHB-362</name>
    <dbReference type="NCBI Taxonomy" id="2692877"/>
    <lineage>
        <taxon>Bacteria</taxon>
        <taxon>Bacillati</taxon>
        <taxon>Cyanobacteriota</taxon>
        <taxon>Cyanophyceae</taxon>
        <taxon>Nostocales</taxon>
        <taxon>Nostocaceae</taxon>
        <taxon>Anabaena</taxon>
    </lineage>
</organism>
<dbReference type="Pfam" id="PF04313">
    <property type="entry name" value="HSDR_N"/>
    <property type="match status" value="1"/>
</dbReference>
<proteinExistence type="predicted"/>
<dbReference type="Proteomes" id="UP000660381">
    <property type="component" value="Unassembled WGS sequence"/>
</dbReference>
<keyword evidence="2" id="KW-0378">Hydrolase</keyword>
<comment type="caution">
    <text evidence="2">The sequence shown here is derived from an EMBL/GenBank/DDBJ whole genome shotgun (WGS) entry which is preliminary data.</text>
</comment>
<evidence type="ECO:0000313" key="2">
    <source>
        <dbReference type="EMBL" id="MBD2694863.1"/>
    </source>
</evidence>
<dbReference type="InterPro" id="IPR007409">
    <property type="entry name" value="Restrct_endonuc_type1_HsdR_N"/>
</dbReference>
<keyword evidence="3" id="KW-1185">Reference proteome</keyword>
<feature type="domain" description="Helicase ATP-binding" evidence="1">
    <location>
        <begin position="291"/>
        <end position="511"/>
    </location>
</feature>
<gene>
    <name evidence="2" type="ORF">H6G68_24530</name>
</gene>
<dbReference type="RefSeq" id="WP_190908988.1">
    <property type="nucleotide sequence ID" value="NZ_JACJTQ010000063.1"/>
</dbReference>
<evidence type="ECO:0000259" key="1">
    <source>
        <dbReference type="PROSITE" id="PS51192"/>
    </source>
</evidence>
<accession>A0ABR8JBM9</accession>
<protein>
    <submittedName>
        <fullName evidence="2">Type I restriction endonuclease subunit R</fullName>
    </submittedName>
</protein>